<proteinExistence type="predicted"/>
<dbReference type="GO" id="GO:0005524">
    <property type="term" value="F:ATP binding"/>
    <property type="evidence" value="ECO:0007669"/>
    <property type="project" value="UniProtKB-KW"/>
</dbReference>
<dbReference type="SMART" id="SM01086">
    <property type="entry name" value="ClpB_D2-small"/>
    <property type="match status" value="1"/>
</dbReference>
<feature type="domain" description="Clp ATPase C-terminal" evidence="6">
    <location>
        <begin position="517"/>
        <end position="600"/>
    </location>
</feature>
<keyword evidence="1" id="KW-0677">Repeat</keyword>
<organism evidence="7">
    <name type="scientific">Desulfacinum infernum</name>
    <dbReference type="NCBI Taxonomy" id="35837"/>
    <lineage>
        <taxon>Bacteria</taxon>
        <taxon>Pseudomonadati</taxon>
        <taxon>Thermodesulfobacteriota</taxon>
        <taxon>Syntrophobacteria</taxon>
        <taxon>Syntrophobacterales</taxon>
        <taxon>Syntrophobacteraceae</taxon>
        <taxon>Desulfacinum</taxon>
    </lineage>
</organism>
<dbReference type="InterPro" id="IPR019489">
    <property type="entry name" value="Clp_ATPase_C"/>
</dbReference>
<dbReference type="CDD" id="cd00009">
    <property type="entry name" value="AAA"/>
    <property type="match status" value="1"/>
</dbReference>
<evidence type="ECO:0000256" key="2">
    <source>
        <dbReference type="ARBA" id="ARBA00022741"/>
    </source>
</evidence>
<dbReference type="Gene3D" id="3.40.50.300">
    <property type="entry name" value="P-loop containing nucleotide triphosphate hydrolases"/>
    <property type="match status" value="2"/>
</dbReference>
<dbReference type="GO" id="GO:0034605">
    <property type="term" value="P:cellular response to heat"/>
    <property type="evidence" value="ECO:0007669"/>
    <property type="project" value="TreeGrafter"/>
</dbReference>
<dbReference type="Pfam" id="PF17871">
    <property type="entry name" value="AAA_lid_9"/>
    <property type="match status" value="1"/>
</dbReference>
<feature type="domain" description="AAA+ ATPase" evidence="5">
    <location>
        <begin position="65"/>
        <end position="203"/>
    </location>
</feature>
<dbReference type="PRINTS" id="PR00300">
    <property type="entry name" value="CLPPROTEASEA"/>
</dbReference>
<dbReference type="Pfam" id="PF10431">
    <property type="entry name" value="ClpB_D2-small"/>
    <property type="match status" value="1"/>
</dbReference>
<sequence length="629" mass="70436">MKDDRAERNGTVSFDQLDEDHYCCVRVGRDLTHRAYEHLKAGRSPPLMGREQEIRDLLALLSRPGMRNIMILGPSGCGKTALAEGLAWKIASGTVPPALRRTRIISTSFGNIWSYTGDSDNWAAYLKNLGKVVEECTKLPAILFMDEIHLIFGHRYSIQYLLPRLSEGELTIVGATTNAEYLRSIEPYPAVARRFHLYHIKEPPPEAVVQMILKRIKHIWPWPGWHKPPLSPAVARFLVNLSDTYMPFAHHPAKAFQLLDQVVARKAMAEDQNPIDKQDIRMAVASALGIPIETITAPALQLRAMENVLNAHILGQQEAIGRLCRRLLIARAGTTVHGDRPQGVFLLAGPTGVGKTELAKALAAYLNGSDRDLVRLDMATYATEGSIYALLGTPMASSNEDPTVPVFTRMIKEHPYGVLLLDEVEKAHRSVMLLFLHAFDTGRMVDILGNIIDLRQMTILMTTNVGFSARQPVIPTPGLSAEEQSRQEEAATLKMIREHFPPEFLGRVDEILCFRPLTRQVMKGFIGQKIRRLEQATGKRIHLEEAAMSFLCEKAFHPDYGARDLNRAMDSLLGHPLALLKFENEEAWERIAALRVHLAPSGQALTVSVMKKKRGPKRRRRWQGGEPPT</sequence>
<name>A0A831ZXD0_9BACT</name>
<keyword evidence="7" id="KW-0645">Protease</keyword>
<dbReference type="Pfam" id="PF00004">
    <property type="entry name" value="AAA"/>
    <property type="match status" value="1"/>
</dbReference>
<dbReference type="GO" id="GO:0006508">
    <property type="term" value="P:proteolysis"/>
    <property type="evidence" value="ECO:0007669"/>
    <property type="project" value="UniProtKB-KW"/>
</dbReference>
<reference evidence="7" key="1">
    <citation type="journal article" date="2020" name="mSystems">
        <title>Genome- and Community-Level Interaction Insights into Carbon Utilization and Element Cycling Functions of Hydrothermarchaeota in Hydrothermal Sediment.</title>
        <authorList>
            <person name="Zhou Z."/>
            <person name="Liu Y."/>
            <person name="Xu W."/>
            <person name="Pan J."/>
            <person name="Luo Z.H."/>
            <person name="Li M."/>
        </authorList>
    </citation>
    <scope>NUCLEOTIDE SEQUENCE [LARGE SCALE GENOMIC DNA]</scope>
    <source>
        <strain evidence="7">SpSt-456</strain>
    </source>
</reference>
<dbReference type="InterPro" id="IPR050130">
    <property type="entry name" value="ClpA_ClpB"/>
</dbReference>
<dbReference type="SMART" id="SM00382">
    <property type="entry name" value="AAA"/>
    <property type="match status" value="2"/>
</dbReference>
<dbReference type="CDD" id="cd19499">
    <property type="entry name" value="RecA-like_ClpB_Hsp104-like"/>
    <property type="match status" value="1"/>
</dbReference>
<feature type="domain" description="AAA+ ATPase" evidence="5">
    <location>
        <begin position="341"/>
        <end position="458"/>
    </location>
</feature>
<dbReference type="PANTHER" id="PTHR11638">
    <property type="entry name" value="ATP-DEPENDENT CLP PROTEASE"/>
    <property type="match status" value="1"/>
</dbReference>
<dbReference type="GO" id="GO:0005737">
    <property type="term" value="C:cytoplasm"/>
    <property type="evidence" value="ECO:0007669"/>
    <property type="project" value="TreeGrafter"/>
</dbReference>
<dbReference type="Gene3D" id="1.10.8.60">
    <property type="match status" value="2"/>
</dbReference>
<dbReference type="InterPro" id="IPR003593">
    <property type="entry name" value="AAA+_ATPase"/>
</dbReference>
<evidence type="ECO:0000259" key="5">
    <source>
        <dbReference type="SMART" id="SM00382"/>
    </source>
</evidence>
<accession>A0A831ZXD0</accession>
<dbReference type="AlphaFoldDB" id="A0A831ZXD0"/>
<dbReference type="InterPro" id="IPR003959">
    <property type="entry name" value="ATPase_AAA_core"/>
</dbReference>
<comment type="caution">
    <text evidence="7">The sequence shown here is derived from an EMBL/GenBank/DDBJ whole genome shotgun (WGS) entry which is preliminary data.</text>
</comment>
<dbReference type="InterPro" id="IPR001270">
    <property type="entry name" value="ClpA/B"/>
</dbReference>
<keyword evidence="4" id="KW-0143">Chaperone</keyword>
<dbReference type="PANTHER" id="PTHR11638:SF18">
    <property type="entry name" value="HEAT SHOCK PROTEIN 104"/>
    <property type="match status" value="1"/>
</dbReference>
<dbReference type="InterPro" id="IPR027417">
    <property type="entry name" value="P-loop_NTPase"/>
</dbReference>
<dbReference type="GO" id="GO:0016887">
    <property type="term" value="F:ATP hydrolysis activity"/>
    <property type="evidence" value="ECO:0007669"/>
    <property type="project" value="InterPro"/>
</dbReference>
<evidence type="ECO:0000256" key="3">
    <source>
        <dbReference type="ARBA" id="ARBA00022840"/>
    </source>
</evidence>
<protein>
    <submittedName>
        <fullName evidence="7">ATP-dependent Clp protease ATP-binding subunit</fullName>
    </submittedName>
</protein>
<dbReference type="EMBL" id="DSTK01000014">
    <property type="protein sequence ID" value="HFK96752.1"/>
    <property type="molecule type" value="Genomic_DNA"/>
</dbReference>
<evidence type="ECO:0000256" key="4">
    <source>
        <dbReference type="ARBA" id="ARBA00023186"/>
    </source>
</evidence>
<dbReference type="SUPFAM" id="SSF52540">
    <property type="entry name" value="P-loop containing nucleoside triphosphate hydrolases"/>
    <property type="match status" value="2"/>
</dbReference>
<evidence type="ECO:0000256" key="1">
    <source>
        <dbReference type="ARBA" id="ARBA00022737"/>
    </source>
</evidence>
<dbReference type="InterPro" id="IPR041546">
    <property type="entry name" value="ClpA/ClpB_AAA_lid"/>
</dbReference>
<keyword evidence="2" id="KW-0547">Nucleotide-binding</keyword>
<evidence type="ECO:0000313" key="7">
    <source>
        <dbReference type="EMBL" id="HFK96752.1"/>
    </source>
</evidence>
<keyword evidence="7" id="KW-0378">Hydrolase</keyword>
<dbReference type="GO" id="GO:0008233">
    <property type="term" value="F:peptidase activity"/>
    <property type="evidence" value="ECO:0007669"/>
    <property type="project" value="UniProtKB-KW"/>
</dbReference>
<keyword evidence="3 7" id="KW-0067">ATP-binding</keyword>
<gene>
    <name evidence="7" type="ORF">ENS06_05430</name>
</gene>
<dbReference type="Pfam" id="PF07724">
    <property type="entry name" value="AAA_2"/>
    <property type="match status" value="1"/>
</dbReference>
<evidence type="ECO:0000259" key="6">
    <source>
        <dbReference type="SMART" id="SM01086"/>
    </source>
</evidence>